<sequence>MNQFDEMQTFIRIVDAGSITKAAEQMDTVKSAVSRRLSELEKRLGVTLLTRTTRSQTLTESGKSYYEQCLRIIDDLAEIESSIKNEHCALAGRIKIAAPLSFGLSHLSQALRKFNEIHPEIYFDVDFNDRKVDLIQEGFDLAIRIGELEDSSLIAKKLITSCSILSASPGYLKKYGMPQSPEDLMNGHVRVKYTGGREKWIFKGTDGNKIHIDVPAIVSANNGDFLCQQAIDGQGLIMTPDFICYKAVRQQQLIPIMCDRIVDNEISGYALYPQTRHLSHRVRSLVDYLAQYFGDKPYWAIDH</sequence>
<dbReference type="GO" id="GO:0003700">
    <property type="term" value="F:DNA-binding transcription factor activity"/>
    <property type="evidence" value="ECO:0007669"/>
    <property type="project" value="InterPro"/>
</dbReference>
<dbReference type="InterPro" id="IPR005119">
    <property type="entry name" value="LysR_subst-bd"/>
</dbReference>
<dbReference type="Pfam" id="PF03466">
    <property type="entry name" value="LysR_substrate"/>
    <property type="match status" value="1"/>
</dbReference>
<reference evidence="6 7" key="1">
    <citation type="submission" date="2019-06" db="EMBL/GenBank/DDBJ databases">
        <title>Draft genome of Aliikangiella marina GYP-15.</title>
        <authorList>
            <person name="Wang G."/>
        </authorList>
    </citation>
    <scope>NUCLEOTIDE SEQUENCE [LARGE SCALE GENOMIC DNA]</scope>
    <source>
        <strain evidence="6 7">GYP-15</strain>
    </source>
</reference>
<keyword evidence="7" id="KW-1185">Reference proteome</keyword>
<keyword evidence="4" id="KW-0804">Transcription</keyword>
<dbReference type="OrthoDB" id="9815676at2"/>
<dbReference type="Pfam" id="PF00126">
    <property type="entry name" value="HTH_1"/>
    <property type="match status" value="1"/>
</dbReference>
<dbReference type="Gene3D" id="1.10.10.10">
    <property type="entry name" value="Winged helix-like DNA-binding domain superfamily/Winged helix DNA-binding domain"/>
    <property type="match status" value="1"/>
</dbReference>
<dbReference type="Gene3D" id="3.40.190.290">
    <property type="match status" value="1"/>
</dbReference>
<keyword evidence="3" id="KW-0238">DNA-binding</keyword>
<name>A0A545TCM2_9GAMM</name>
<dbReference type="GO" id="GO:0003677">
    <property type="term" value="F:DNA binding"/>
    <property type="evidence" value="ECO:0007669"/>
    <property type="project" value="UniProtKB-KW"/>
</dbReference>
<dbReference type="Proteomes" id="UP000317839">
    <property type="component" value="Unassembled WGS sequence"/>
</dbReference>
<dbReference type="InterPro" id="IPR058163">
    <property type="entry name" value="LysR-type_TF_proteobact-type"/>
</dbReference>
<dbReference type="PANTHER" id="PTHR30537">
    <property type="entry name" value="HTH-TYPE TRANSCRIPTIONAL REGULATOR"/>
    <property type="match status" value="1"/>
</dbReference>
<comment type="caution">
    <text evidence="6">The sequence shown here is derived from an EMBL/GenBank/DDBJ whole genome shotgun (WGS) entry which is preliminary data.</text>
</comment>
<dbReference type="PANTHER" id="PTHR30537:SF5">
    <property type="entry name" value="HTH-TYPE TRANSCRIPTIONAL ACTIVATOR TTDR-RELATED"/>
    <property type="match status" value="1"/>
</dbReference>
<dbReference type="RefSeq" id="WP_142941586.1">
    <property type="nucleotide sequence ID" value="NZ_VIKR01000002.1"/>
</dbReference>
<evidence type="ECO:0000313" key="6">
    <source>
        <dbReference type="EMBL" id="TQV74968.1"/>
    </source>
</evidence>
<feature type="domain" description="HTH lysR-type" evidence="5">
    <location>
        <begin position="1"/>
        <end position="59"/>
    </location>
</feature>
<proteinExistence type="inferred from homology"/>
<dbReference type="SUPFAM" id="SSF53850">
    <property type="entry name" value="Periplasmic binding protein-like II"/>
    <property type="match status" value="1"/>
</dbReference>
<dbReference type="PROSITE" id="PS50931">
    <property type="entry name" value="HTH_LYSR"/>
    <property type="match status" value="1"/>
</dbReference>
<keyword evidence="2" id="KW-0805">Transcription regulation</keyword>
<dbReference type="FunFam" id="1.10.10.10:FF:000001">
    <property type="entry name" value="LysR family transcriptional regulator"/>
    <property type="match status" value="1"/>
</dbReference>
<evidence type="ECO:0000256" key="3">
    <source>
        <dbReference type="ARBA" id="ARBA00023125"/>
    </source>
</evidence>
<evidence type="ECO:0000256" key="1">
    <source>
        <dbReference type="ARBA" id="ARBA00009437"/>
    </source>
</evidence>
<evidence type="ECO:0000313" key="7">
    <source>
        <dbReference type="Proteomes" id="UP000317839"/>
    </source>
</evidence>
<dbReference type="SUPFAM" id="SSF46785">
    <property type="entry name" value="Winged helix' DNA-binding domain"/>
    <property type="match status" value="1"/>
</dbReference>
<evidence type="ECO:0000256" key="2">
    <source>
        <dbReference type="ARBA" id="ARBA00023015"/>
    </source>
</evidence>
<dbReference type="EMBL" id="VIKR01000002">
    <property type="protein sequence ID" value="TQV74968.1"/>
    <property type="molecule type" value="Genomic_DNA"/>
</dbReference>
<comment type="similarity">
    <text evidence="1">Belongs to the LysR transcriptional regulatory family.</text>
</comment>
<gene>
    <name evidence="6" type="ORF">FLL45_08475</name>
</gene>
<dbReference type="CDD" id="cd08422">
    <property type="entry name" value="PBP2_CrgA_like"/>
    <property type="match status" value="1"/>
</dbReference>
<dbReference type="AlphaFoldDB" id="A0A545TCM2"/>
<organism evidence="6 7">
    <name type="scientific">Aliikangiella marina</name>
    <dbReference type="NCBI Taxonomy" id="1712262"/>
    <lineage>
        <taxon>Bacteria</taxon>
        <taxon>Pseudomonadati</taxon>
        <taxon>Pseudomonadota</taxon>
        <taxon>Gammaproteobacteria</taxon>
        <taxon>Oceanospirillales</taxon>
        <taxon>Pleioneaceae</taxon>
        <taxon>Aliikangiella</taxon>
    </lineage>
</organism>
<protein>
    <submittedName>
        <fullName evidence="6">LysR family transcriptional regulator</fullName>
    </submittedName>
</protein>
<accession>A0A545TCM2</accession>
<dbReference type="InterPro" id="IPR000847">
    <property type="entry name" value="LysR_HTH_N"/>
</dbReference>
<dbReference type="InterPro" id="IPR036390">
    <property type="entry name" value="WH_DNA-bd_sf"/>
</dbReference>
<evidence type="ECO:0000259" key="5">
    <source>
        <dbReference type="PROSITE" id="PS50931"/>
    </source>
</evidence>
<evidence type="ECO:0000256" key="4">
    <source>
        <dbReference type="ARBA" id="ARBA00023163"/>
    </source>
</evidence>
<dbReference type="InterPro" id="IPR036388">
    <property type="entry name" value="WH-like_DNA-bd_sf"/>
</dbReference>